<evidence type="ECO:0000313" key="2">
    <source>
        <dbReference type="EMBL" id="KIW71112.1"/>
    </source>
</evidence>
<reference evidence="2 3" key="1">
    <citation type="submission" date="2015-01" db="EMBL/GenBank/DDBJ databases">
        <title>The Genome Sequence of Capronia semiimmersa CBS27337.</title>
        <authorList>
            <consortium name="The Broad Institute Genomics Platform"/>
            <person name="Cuomo C."/>
            <person name="de Hoog S."/>
            <person name="Gorbushina A."/>
            <person name="Stielow B."/>
            <person name="Teixiera M."/>
            <person name="Abouelleil A."/>
            <person name="Chapman S.B."/>
            <person name="Priest M."/>
            <person name="Young S.K."/>
            <person name="Wortman J."/>
            <person name="Nusbaum C."/>
            <person name="Birren B."/>
        </authorList>
    </citation>
    <scope>NUCLEOTIDE SEQUENCE [LARGE SCALE GENOMIC DNA]</scope>
    <source>
        <strain evidence="2 3">CBS 27337</strain>
    </source>
</reference>
<evidence type="ECO:0008006" key="4">
    <source>
        <dbReference type="Google" id="ProtNLM"/>
    </source>
</evidence>
<name>A0A0D2E9X9_9EURO</name>
<accession>A0A0D2E9X9</accession>
<protein>
    <recommendedName>
        <fullName evidence="4">Eukaryotic mitochondrial regulator protein-domain-containing protein</fullName>
    </recommendedName>
</protein>
<gene>
    <name evidence="2" type="ORF">PV04_03317</name>
</gene>
<organism evidence="2 3">
    <name type="scientific">Phialophora macrospora</name>
    <dbReference type="NCBI Taxonomy" id="1851006"/>
    <lineage>
        <taxon>Eukaryota</taxon>
        <taxon>Fungi</taxon>
        <taxon>Dikarya</taxon>
        <taxon>Ascomycota</taxon>
        <taxon>Pezizomycotina</taxon>
        <taxon>Eurotiomycetes</taxon>
        <taxon>Chaetothyriomycetidae</taxon>
        <taxon>Chaetothyriales</taxon>
        <taxon>Herpotrichiellaceae</taxon>
        <taxon>Phialophora</taxon>
    </lineage>
</organism>
<dbReference type="GO" id="GO:0003735">
    <property type="term" value="F:structural constituent of ribosome"/>
    <property type="evidence" value="ECO:0007669"/>
    <property type="project" value="TreeGrafter"/>
</dbReference>
<dbReference type="GO" id="GO:0005763">
    <property type="term" value="C:mitochondrial small ribosomal subunit"/>
    <property type="evidence" value="ECO:0007669"/>
    <property type="project" value="TreeGrafter"/>
</dbReference>
<dbReference type="PANTHER" id="PTHR28158">
    <property type="entry name" value="37S RIBOSOMAL PROTEIN S35, MITOCHONDRIAL"/>
    <property type="match status" value="1"/>
</dbReference>
<sequence length="421" mass="47687">MPPRIPPSAASFTLPATPSIQTHCKSCLQRSFSSSPSLSQTKLREQFWAWLNGPGENFRYPLPSSTNYLSAYDRRGNLLRGKGEEQNVQGESSKEKSPDEPMTADEEALEAAATESEQREQGYRLPKESLDDLRPFPLNKNFVSQSILSEDLRNEIWERVQQQGKSVRQVSMEMGVDMRRVAAVVRLTEVERRMKAEGKPLAIPYARAVHGMVPLTTLNPHTRLPSEPHESINDLEQHPLTFPQLFYPTSESRAFNRTDAGRVFSGAPRLPEDQETAVAEGKHEAWRDSRTEIIGRLGSTRPVLKPADSRIPHPHLIAFEKDKLDRSLTPLERRARHRERLQRDEERRQAVKARQREEVEAKKTRIEVGRWQLVVTDVQSTRQGVGLDGRGSGKGAVGQRYGVPSQERKKGRVKIPTTVEV</sequence>
<feature type="compositionally biased region" description="Basic and acidic residues" evidence="1">
    <location>
        <begin position="116"/>
        <end position="129"/>
    </location>
</feature>
<dbReference type="Pfam" id="PF12298">
    <property type="entry name" value="Bot1p"/>
    <property type="match status" value="1"/>
</dbReference>
<feature type="region of interest" description="Disordered" evidence="1">
    <location>
        <begin position="382"/>
        <end position="421"/>
    </location>
</feature>
<feature type="compositionally biased region" description="Gly residues" evidence="1">
    <location>
        <begin position="386"/>
        <end position="396"/>
    </location>
</feature>
<keyword evidence="3" id="KW-1185">Reference proteome</keyword>
<dbReference type="STRING" id="5601.A0A0D2E9X9"/>
<dbReference type="PANTHER" id="PTHR28158:SF1">
    <property type="entry name" value="SMALL RIBOSOMAL SUBUNIT PROTEIN MS45"/>
    <property type="match status" value="1"/>
</dbReference>
<dbReference type="EMBL" id="KN846957">
    <property type="protein sequence ID" value="KIW71112.1"/>
    <property type="molecule type" value="Genomic_DNA"/>
</dbReference>
<evidence type="ECO:0000313" key="3">
    <source>
        <dbReference type="Proteomes" id="UP000054266"/>
    </source>
</evidence>
<dbReference type="GO" id="GO:0032543">
    <property type="term" value="P:mitochondrial translation"/>
    <property type="evidence" value="ECO:0007669"/>
    <property type="project" value="TreeGrafter"/>
</dbReference>
<dbReference type="AlphaFoldDB" id="A0A0D2E9X9"/>
<dbReference type="HOGENOM" id="CLU_049223_1_0_1"/>
<feature type="region of interest" description="Disordered" evidence="1">
    <location>
        <begin position="81"/>
        <end position="129"/>
    </location>
</feature>
<evidence type="ECO:0000256" key="1">
    <source>
        <dbReference type="SAM" id="MobiDB-lite"/>
    </source>
</evidence>
<dbReference type="Proteomes" id="UP000054266">
    <property type="component" value="Unassembled WGS sequence"/>
</dbReference>
<dbReference type="InterPro" id="IPR021036">
    <property type="entry name" value="Ribosomal_mS45"/>
</dbReference>
<proteinExistence type="predicted"/>